<evidence type="ECO:0000313" key="16">
    <source>
        <dbReference type="Proteomes" id="UP000003185"/>
    </source>
</evidence>
<comment type="function">
    <text evidence="10">Confers DNA tethering and processivity to DNA polymerases and other proteins. Acts as a clamp, forming a ring around DNA (a reaction catalyzed by the clamp-loading complex) which diffuses in an ATP-independent manner freely and bidirectionally along dsDNA. Initially characterized for its ability to contact the catalytic subunit of DNA polymerase III (Pol III), a complex, multichain enzyme responsible for most of the replicative synthesis in bacteria; Pol III exhibits 3'-5' exonuclease proofreading activity. The beta chain is required for initiation of replication as well as for processivity of DNA replication.</text>
</comment>
<feature type="domain" description="DNA polymerase III beta sliding clamp N-terminal" evidence="11">
    <location>
        <begin position="1"/>
        <end position="119"/>
    </location>
</feature>
<sequence length="366" mass="41692">MQFSISRENLLKPLQQVCGVLSNRPNIPVLNNVLLQIEDNRLTITGTDLEVELSSQTQLSSSSENGTFTIPAKKFLDICRTLSDDSEITVTFEQDRALVQSGRSRFTLTTQPAEEYPNLTDWQSEVDFQLPQNTLRRLIEATQFSMANQDARYFLNGMKFETEGNLLRTVATDGHRLAVCTISLEQELQNHSVILPRKGVLELVRLLETNDEPARLQIGTNNLRVHLKNTVFTSKLIDGRFPDYRRVLPRNATKIVEGNWEMLKQAFVRASILSNERARSVRLSLKENQLKITASNTEHEEAEEIVDVNYNGEELEVGFNVTYILDVLNALKCNQVRMRLTDAFSSCLIENCEDSSCEYVIMPMRL</sequence>
<dbReference type="GO" id="GO:0003887">
    <property type="term" value="F:DNA-directed DNA polymerase activity"/>
    <property type="evidence" value="ECO:0007669"/>
    <property type="project" value="UniProtKB-UniRule"/>
</dbReference>
<keyword evidence="5 10" id="KW-0808">Transferase</keyword>
<dbReference type="EMBL" id="OV040719">
    <property type="protein sequence ID" value="CAH0449926.1"/>
    <property type="molecule type" value="Genomic_DNA"/>
</dbReference>
<comment type="subunit">
    <text evidence="10">Forms a ring-shaped head-to-tail homodimer around DNA.</text>
</comment>
<evidence type="ECO:0000259" key="12">
    <source>
        <dbReference type="Pfam" id="PF02767"/>
    </source>
</evidence>
<dbReference type="InterPro" id="IPR022637">
    <property type="entry name" value="DNA_polIII_beta_cen"/>
</dbReference>
<proteinExistence type="inferred from homology"/>
<comment type="subcellular location">
    <subcellularLocation>
        <location evidence="1 10">Cytoplasm</location>
    </subcellularLocation>
</comment>
<dbReference type="GO" id="GO:0005737">
    <property type="term" value="C:cytoplasm"/>
    <property type="evidence" value="ECO:0007669"/>
    <property type="project" value="UniProtKB-SubCell"/>
</dbReference>
<reference evidence="17" key="2">
    <citation type="submission" date="2021-11" db="EMBL/GenBank/DDBJ databases">
        <authorList>
            <person name="Riesbeck K."/>
        </authorList>
    </citation>
    <scope>NUCLEOTIDE SEQUENCE [LARGE SCALE GENOMIC DNA]</scope>
</reference>
<dbReference type="CDD" id="cd00140">
    <property type="entry name" value="beta_clamp"/>
    <property type="match status" value="1"/>
</dbReference>
<evidence type="ECO:0000313" key="14">
    <source>
        <dbReference type="EMBL" id="CAH0449926.1"/>
    </source>
</evidence>
<keyword evidence="6 10" id="KW-0548">Nucleotidyltransferase</keyword>
<evidence type="ECO:0000256" key="1">
    <source>
        <dbReference type="ARBA" id="ARBA00004496"/>
    </source>
</evidence>
<dbReference type="SUPFAM" id="SSF55979">
    <property type="entry name" value="DNA clamp"/>
    <property type="match status" value="3"/>
</dbReference>
<dbReference type="InterPro" id="IPR001001">
    <property type="entry name" value="DNA_polIII_beta"/>
</dbReference>
<dbReference type="GO" id="GO:0009360">
    <property type="term" value="C:DNA polymerase III complex"/>
    <property type="evidence" value="ECO:0007669"/>
    <property type="project" value="InterPro"/>
</dbReference>
<reference evidence="14" key="3">
    <citation type="submission" date="2024-01" db="EMBL/GenBank/DDBJ databases">
        <authorList>
            <person name="Riesbeck K."/>
        </authorList>
    </citation>
    <scope>NUCLEOTIDE SEQUENCE</scope>
    <source>
        <strain evidence="14">3655</strain>
    </source>
</reference>
<dbReference type="Pfam" id="PF02768">
    <property type="entry name" value="DNA_pol3_beta_3"/>
    <property type="match status" value="1"/>
</dbReference>
<dbReference type="Proteomes" id="UP000003185">
    <property type="component" value="Unassembled WGS sequence"/>
</dbReference>
<evidence type="ECO:0000256" key="10">
    <source>
        <dbReference type="PIRNR" id="PIRNR000804"/>
    </source>
</evidence>
<evidence type="ECO:0000256" key="6">
    <source>
        <dbReference type="ARBA" id="ARBA00022695"/>
    </source>
</evidence>
<evidence type="ECO:0000256" key="5">
    <source>
        <dbReference type="ARBA" id="ARBA00022679"/>
    </source>
</evidence>
<dbReference type="GO" id="GO:0008408">
    <property type="term" value="F:3'-5' exonuclease activity"/>
    <property type="evidence" value="ECO:0007669"/>
    <property type="project" value="InterPro"/>
</dbReference>
<accession>A0A0H3PGJ5</accession>
<keyword evidence="4 10" id="KW-0963">Cytoplasm</keyword>
<dbReference type="PIRSF" id="PIRSF000804">
    <property type="entry name" value="DNA_pol_III_b"/>
    <property type="match status" value="1"/>
</dbReference>
<evidence type="ECO:0000256" key="7">
    <source>
        <dbReference type="ARBA" id="ARBA00022705"/>
    </source>
</evidence>
<dbReference type="Proteomes" id="UP000837958">
    <property type="component" value="Chromosome"/>
</dbReference>
<dbReference type="PANTHER" id="PTHR30478">
    <property type="entry name" value="DNA POLYMERASE III SUBUNIT BETA"/>
    <property type="match status" value="1"/>
</dbReference>
<keyword evidence="7 10" id="KW-0235">DNA replication</keyword>
<dbReference type="FunFam" id="3.10.150.10:FF:000007">
    <property type="entry name" value="Beta sliding clamp"/>
    <property type="match status" value="1"/>
</dbReference>
<dbReference type="PANTHER" id="PTHR30478:SF0">
    <property type="entry name" value="BETA SLIDING CLAMP"/>
    <property type="match status" value="1"/>
</dbReference>
<dbReference type="NCBIfam" id="TIGR00663">
    <property type="entry name" value="dnan"/>
    <property type="match status" value="1"/>
</dbReference>
<reference evidence="15 16" key="1">
    <citation type="journal article" date="2007" name="Genome Biol.">
        <title>Characterization and modeling of the Haemophilus influenzae core and supragenomes based on the complete genomic sequences of Rd and 12 clinical nontypeable strains.</title>
        <authorList>
            <person name="Hogg J.S."/>
            <person name="Hu F.Z."/>
            <person name="Janto B."/>
            <person name="Boissy R."/>
            <person name="Hayes J."/>
            <person name="Keefe R."/>
            <person name="Post J.C."/>
            <person name="Ehrlich G.D."/>
        </authorList>
    </citation>
    <scope>NUCLEOTIDE SEQUENCE [LARGE SCALE GENOMIC DNA]</scope>
    <source>
        <strain evidence="15">3655</strain>
        <strain evidence="16">NTHi 3655</strain>
    </source>
</reference>
<dbReference type="AlphaFoldDB" id="A0A0H3PGJ5"/>
<evidence type="ECO:0000256" key="8">
    <source>
        <dbReference type="ARBA" id="ARBA00022932"/>
    </source>
</evidence>
<dbReference type="InterPro" id="IPR022635">
    <property type="entry name" value="DNA_polIII_beta_C"/>
</dbReference>
<keyword evidence="9" id="KW-0238">DNA-binding</keyword>
<feature type="domain" description="DNA polymerase III beta sliding clamp C-terminal" evidence="13">
    <location>
        <begin position="245"/>
        <end position="365"/>
    </location>
</feature>
<evidence type="ECO:0000259" key="11">
    <source>
        <dbReference type="Pfam" id="PF00712"/>
    </source>
</evidence>
<protein>
    <recommendedName>
        <fullName evidence="3 10">Beta sliding clamp</fullName>
    </recommendedName>
</protein>
<dbReference type="GO" id="GO:0006271">
    <property type="term" value="P:DNA strand elongation involved in DNA replication"/>
    <property type="evidence" value="ECO:0007669"/>
    <property type="project" value="TreeGrafter"/>
</dbReference>
<gene>
    <name evidence="15" type="ORF">CGSHi3655_07984</name>
    <name evidence="14" type="ORF">KRLU3655_LOCUS2</name>
</gene>
<evidence type="ECO:0000259" key="13">
    <source>
        <dbReference type="Pfam" id="PF02768"/>
    </source>
</evidence>
<dbReference type="EMBL" id="AAZF01000001">
    <property type="protein sequence ID" value="EDJ93815.1"/>
    <property type="molecule type" value="Genomic_DNA"/>
</dbReference>
<dbReference type="Gene3D" id="3.10.150.10">
    <property type="entry name" value="DNA Polymerase III, subunit A, domain 2"/>
    <property type="match status" value="1"/>
</dbReference>
<feature type="domain" description="DNA polymerase III beta sliding clamp central" evidence="12">
    <location>
        <begin position="129"/>
        <end position="243"/>
    </location>
</feature>
<dbReference type="Gene3D" id="3.70.10.10">
    <property type="match status" value="1"/>
</dbReference>
<evidence type="ECO:0000256" key="2">
    <source>
        <dbReference type="ARBA" id="ARBA00010752"/>
    </source>
</evidence>
<keyword evidence="8 10" id="KW-0239">DNA-directed DNA polymerase</keyword>
<evidence type="ECO:0000256" key="9">
    <source>
        <dbReference type="ARBA" id="ARBA00023125"/>
    </source>
</evidence>
<organism evidence="15 16">
    <name type="scientific">Haemophilus influenzae (strain NTHi 3655)</name>
    <dbReference type="NCBI Taxonomy" id="375177"/>
    <lineage>
        <taxon>Bacteria</taxon>
        <taxon>Pseudomonadati</taxon>
        <taxon>Pseudomonadota</taxon>
        <taxon>Gammaproteobacteria</taxon>
        <taxon>Pasteurellales</taxon>
        <taxon>Pasteurellaceae</taxon>
        <taxon>Haemophilus</taxon>
    </lineage>
</organism>
<dbReference type="Pfam" id="PF02767">
    <property type="entry name" value="DNA_pol3_beta_2"/>
    <property type="match status" value="1"/>
</dbReference>
<evidence type="ECO:0000313" key="17">
    <source>
        <dbReference type="Proteomes" id="UP000837958"/>
    </source>
</evidence>
<dbReference type="Pfam" id="PF00712">
    <property type="entry name" value="DNA_pol3_beta"/>
    <property type="match status" value="1"/>
</dbReference>
<dbReference type="InterPro" id="IPR022634">
    <property type="entry name" value="DNA_polIII_beta_N"/>
</dbReference>
<dbReference type="SMART" id="SM00480">
    <property type="entry name" value="POL3Bc"/>
    <property type="match status" value="1"/>
</dbReference>
<dbReference type="InterPro" id="IPR046938">
    <property type="entry name" value="DNA_clamp_sf"/>
</dbReference>
<dbReference type="GO" id="GO:0003677">
    <property type="term" value="F:DNA binding"/>
    <property type="evidence" value="ECO:0007669"/>
    <property type="project" value="UniProtKB-UniRule"/>
</dbReference>
<evidence type="ECO:0000256" key="3">
    <source>
        <dbReference type="ARBA" id="ARBA00021035"/>
    </source>
</evidence>
<dbReference type="RefSeq" id="WP_005655970.1">
    <property type="nucleotide sequence ID" value="NZ_AAZF01000001.1"/>
</dbReference>
<evidence type="ECO:0000313" key="15">
    <source>
        <dbReference type="EMBL" id="EDJ93815.1"/>
    </source>
</evidence>
<name>A0A0H3PGJ5_HAEI3</name>
<comment type="similarity">
    <text evidence="2 10">Belongs to the beta sliding clamp family.</text>
</comment>
<evidence type="ECO:0000256" key="4">
    <source>
        <dbReference type="ARBA" id="ARBA00022490"/>
    </source>
</evidence>